<feature type="coiled-coil region" evidence="1">
    <location>
        <begin position="618"/>
        <end position="725"/>
    </location>
</feature>
<feature type="region of interest" description="Disordered" evidence="2">
    <location>
        <begin position="36"/>
        <end position="63"/>
    </location>
</feature>
<gene>
    <name evidence="3" type="ORF">M231_00375</name>
</gene>
<evidence type="ECO:0000313" key="4">
    <source>
        <dbReference type="Proteomes" id="UP000289152"/>
    </source>
</evidence>
<keyword evidence="4" id="KW-1185">Reference proteome</keyword>
<feature type="region of interest" description="Disordered" evidence="2">
    <location>
        <begin position="1"/>
        <end position="23"/>
    </location>
</feature>
<evidence type="ECO:0000313" key="3">
    <source>
        <dbReference type="EMBL" id="RXK42385.1"/>
    </source>
</evidence>
<feature type="compositionally biased region" description="Basic and acidic residues" evidence="2">
    <location>
        <begin position="937"/>
        <end position="957"/>
    </location>
</feature>
<name>A0A4Q1BW54_TREME</name>
<dbReference type="OrthoDB" id="2593174at2759"/>
<proteinExistence type="predicted"/>
<evidence type="ECO:0000256" key="2">
    <source>
        <dbReference type="SAM" id="MobiDB-lite"/>
    </source>
</evidence>
<feature type="region of interest" description="Disordered" evidence="2">
    <location>
        <begin position="257"/>
        <end position="279"/>
    </location>
</feature>
<feature type="compositionally biased region" description="Polar residues" evidence="2">
    <location>
        <begin position="257"/>
        <end position="276"/>
    </location>
</feature>
<comment type="caution">
    <text evidence="3">The sequence shown here is derived from an EMBL/GenBank/DDBJ whole genome shotgun (WGS) entry which is preliminary data.</text>
</comment>
<sequence>MTTLASSGPSSLDSSPVVPSTARNLRISRRVINLVNPADPGDFSEISLSPAVSPNASSSEPLRSEIRIRETTPLGTVNTNIAALTPGVISEHGPKGILRQTGTPGSGNGVRFFPKNKFRVITPNNSVTPKPPASPTSSFFSQLIAATIPSMSPRKGRDPADESWELPGQEGEVSLAGSMTSERSCAESARSFDRGPDGETETSVEELEVWDGVPQTHSSPLGLNATLDRSTSMREDSVDWKNQIPDDMSNLLSQGMPSMDDSFSFSPTNTLPNQSPRIPDLSYNDERLSFSQNQPPTPPTVRAGPQQLVPPVAARIISPSPLRNMSMYSEGSTMSDGPIDDNPTIRRHISPLGLSAPIEPVTPTPGTGKGFTGSIFADMSAEQAQLTWPLVRNDDETMFHSAVFTDDVGVLTPTHPSAFTQSTSPKCDVKTPGNSSRGDVTQFFDCDTTSPATFSNSLIRTPSPLPPSLLRPTQQLMEAHSAHATAILSELNLYRDLAQRLQAEVTERDGALAELNLRALEGDMLRVQLDDLRTELRREAIRRTSPPSTSMLGGGIQEASGSSREESASPSPLVAKMRRDRGIDHPGDRTTIAQAENRDLEIRLSKALADQSEMARQVQVLQDAKSDLHHQVETLQREIQERDEESQDRLVAQRQMGMEASQAELTQAQQRNDELNRMLADVQLRAEDAECQLRELEMDQQNGELERIRDESHALKEELKQIKEVKGLGEEEIFRLHGELDKFRGVQKREEGLKVRLTEMEQGLQTEMKKNAELSQSFQAEKKRCTDLETHLTHAVQEAEGQKAQWKSENDKATKTLREEIAKLRAESASKDLEILNLHKRKEELKEDREMLNIALDSKQQELELIKRKFAVKGVAGCTPLGNSRMINTPSITDQTPIARPRKISMTLSTPLPGGIRGNRLSGVSMRSSELIGRTLRSKEMRESRGSMSKVDEENRPPRQNPVGSMRRQRVMA</sequence>
<feature type="region of interest" description="Disordered" evidence="2">
    <location>
        <begin position="544"/>
        <end position="572"/>
    </location>
</feature>
<dbReference type="AlphaFoldDB" id="A0A4Q1BW54"/>
<feature type="region of interest" description="Disordered" evidence="2">
    <location>
        <begin position="149"/>
        <end position="238"/>
    </location>
</feature>
<dbReference type="Proteomes" id="UP000289152">
    <property type="component" value="Unassembled WGS sequence"/>
</dbReference>
<protein>
    <submittedName>
        <fullName evidence="3">Uncharacterized protein</fullName>
    </submittedName>
</protein>
<organism evidence="3 4">
    <name type="scientific">Tremella mesenterica</name>
    <name type="common">Jelly fungus</name>
    <dbReference type="NCBI Taxonomy" id="5217"/>
    <lineage>
        <taxon>Eukaryota</taxon>
        <taxon>Fungi</taxon>
        <taxon>Dikarya</taxon>
        <taxon>Basidiomycota</taxon>
        <taxon>Agaricomycotina</taxon>
        <taxon>Tremellomycetes</taxon>
        <taxon>Tremellales</taxon>
        <taxon>Tremellaceae</taxon>
        <taxon>Tremella</taxon>
    </lineage>
</organism>
<feature type="compositionally biased region" description="Acidic residues" evidence="2">
    <location>
        <begin position="198"/>
        <end position="209"/>
    </location>
</feature>
<feature type="region of interest" description="Disordered" evidence="2">
    <location>
        <begin position="907"/>
        <end position="973"/>
    </location>
</feature>
<dbReference type="EMBL" id="SDIL01000002">
    <property type="protein sequence ID" value="RXK42385.1"/>
    <property type="molecule type" value="Genomic_DNA"/>
</dbReference>
<dbReference type="InParanoid" id="A0A4Q1BW54"/>
<reference evidence="3 4" key="1">
    <citation type="submission" date="2016-06" db="EMBL/GenBank/DDBJ databases">
        <title>Evolution of pathogenesis and genome organization in the Tremellales.</title>
        <authorList>
            <person name="Cuomo C."/>
            <person name="Litvintseva A."/>
            <person name="Heitman J."/>
            <person name="Chen Y."/>
            <person name="Sun S."/>
            <person name="Springer D."/>
            <person name="Dromer F."/>
            <person name="Young S."/>
            <person name="Zeng Q."/>
            <person name="Chapman S."/>
            <person name="Gujja S."/>
            <person name="Saif S."/>
            <person name="Birren B."/>
        </authorList>
    </citation>
    <scope>NUCLEOTIDE SEQUENCE [LARGE SCALE GENOMIC DNA]</scope>
    <source>
        <strain evidence="3 4">ATCC 28783</strain>
    </source>
</reference>
<feature type="coiled-coil region" evidence="1">
    <location>
        <begin position="796"/>
        <end position="869"/>
    </location>
</feature>
<evidence type="ECO:0000256" key="1">
    <source>
        <dbReference type="SAM" id="Coils"/>
    </source>
</evidence>
<feature type="compositionally biased region" description="Low complexity" evidence="2">
    <location>
        <begin position="558"/>
        <end position="572"/>
    </location>
</feature>
<keyword evidence="1" id="KW-0175">Coiled coil</keyword>
<feature type="compositionally biased region" description="Polar residues" evidence="2">
    <location>
        <begin position="46"/>
        <end position="61"/>
    </location>
</feature>
<accession>A0A4Q1BW54</accession>
<feature type="compositionally biased region" description="Low complexity" evidence="2">
    <location>
        <begin position="1"/>
        <end position="20"/>
    </location>
</feature>